<reference evidence="7" key="2">
    <citation type="journal article" date="2018" name="Sci. Data">
        <title>The draft genome sequence of cork oak.</title>
        <authorList>
            <person name="Ramos A.M."/>
            <person name="Usie A."/>
            <person name="Barbosa P."/>
            <person name="Barros P.M."/>
            <person name="Capote T."/>
            <person name="Chaves I."/>
            <person name="Simoes F."/>
            <person name="Abreu I."/>
            <person name="Carrasquinho I."/>
            <person name="Faro C."/>
            <person name="Guimaraes J.B."/>
            <person name="Mendonca D."/>
            <person name="Nobrega F."/>
            <person name="Rodrigues L."/>
            <person name="Saibo N.J.M."/>
            <person name="Varela M.C."/>
            <person name="Egas C."/>
            <person name="Matos J."/>
            <person name="Miguel C.M."/>
            <person name="Oliveira M.M."/>
            <person name="Ricardo C.P."/>
            <person name="Goncalves S."/>
        </authorList>
    </citation>
    <scope>NUCLEOTIDE SEQUENCE [LARGE SCALE GENOMIC DNA]</scope>
    <source>
        <strain evidence="7">HL8</strain>
    </source>
</reference>
<evidence type="ECO:0000256" key="3">
    <source>
        <dbReference type="ARBA" id="ARBA00023180"/>
    </source>
</evidence>
<keyword evidence="3" id="KW-0325">Glycoprotein</keyword>
<organism evidence="7">
    <name type="scientific">Quercus suber</name>
    <name type="common">Cork oak</name>
    <dbReference type="NCBI Taxonomy" id="58331"/>
    <lineage>
        <taxon>Eukaryota</taxon>
        <taxon>Viridiplantae</taxon>
        <taxon>Streptophyta</taxon>
        <taxon>Embryophyta</taxon>
        <taxon>Tracheophyta</taxon>
        <taxon>Spermatophyta</taxon>
        <taxon>Magnoliopsida</taxon>
        <taxon>eudicotyledons</taxon>
        <taxon>Gunneridae</taxon>
        <taxon>Pentapetalae</taxon>
        <taxon>rosids</taxon>
        <taxon>fabids</taxon>
        <taxon>Fagales</taxon>
        <taxon>Fagaceae</taxon>
        <taxon>Quercus</taxon>
    </lineage>
</organism>
<dbReference type="FunFam" id="2.90.10.10:FF:000013">
    <property type="entry name" value="G-type lectin S-receptor-like serine/threonine-protein kinase LECRK1"/>
    <property type="match status" value="1"/>
</dbReference>
<feature type="domain" description="Bulb-type lectin" evidence="6">
    <location>
        <begin position="31"/>
        <end position="152"/>
    </location>
</feature>
<dbReference type="CDD" id="cd00028">
    <property type="entry name" value="B_lectin"/>
    <property type="match status" value="1"/>
</dbReference>
<name>A0AAW0M6T6_QUESU</name>
<comment type="caution">
    <text evidence="7">The sequence shown here is derived from an EMBL/GenBank/DDBJ whole genome shotgun (WGS) entry which is preliminary data.</text>
</comment>
<feature type="chain" id="PRO_5043317693" evidence="5">
    <location>
        <begin position="26"/>
        <end position="674"/>
    </location>
</feature>
<keyword evidence="4" id="KW-0472">Membrane</keyword>
<keyword evidence="4" id="KW-0812">Transmembrane</keyword>
<evidence type="ECO:0000256" key="5">
    <source>
        <dbReference type="SAM" id="SignalP"/>
    </source>
</evidence>
<dbReference type="PROSITE" id="PS50927">
    <property type="entry name" value="BULB_LECTIN"/>
    <property type="match status" value="1"/>
</dbReference>
<protein>
    <submittedName>
        <fullName evidence="7">G-type lectin s-receptor-like serine/threonine-protein kinase lecrk3</fullName>
    </submittedName>
</protein>
<keyword evidence="7" id="KW-0808">Transferase</keyword>
<dbReference type="InterPro" id="IPR001480">
    <property type="entry name" value="Bulb-type_lectin_dom"/>
</dbReference>
<evidence type="ECO:0000313" key="7">
    <source>
        <dbReference type="EMBL" id="KAK7858537.1"/>
    </source>
</evidence>
<keyword evidence="7" id="KW-0418">Kinase</keyword>
<dbReference type="PANTHER" id="PTHR47976">
    <property type="entry name" value="G-TYPE LECTIN S-RECEPTOR-LIKE SERINE/THREONINE-PROTEIN KINASE SD2-5"/>
    <property type="match status" value="1"/>
</dbReference>
<evidence type="ECO:0000256" key="2">
    <source>
        <dbReference type="ARBA" id="ARBA00023157"/>
    </source>
</evidence>
<dbReference type="GO" id="GO:0016301">
    <property type="term" value="F:kinase activity"/>
    <property type="evidence" value="ECO:0007669"/>
    <property type="project" value="UniProtKB-KW"/>
</dbReference>
<dbReference type="AlphaFoldDB" id="A0AAW0M6T6"/>
<proteinExistence type="predicted"/>
<dbReference type="SUPFAM" id="SSF51110">
    <property type="entry name" value="alpha-D-mannose-specific plant lectins"/>
    <property type="match status" value="1"/>
</dbReference>
<evidence type="ECO:0000259" key="6">
    <source>
        <dbReference type="PROSITE" id="PS50927"/>
    </source>
</evidence>
<reference evidence="7" key="3">
    <citation type="submission" date="2023-07" db="EMBL/GenBank/DDBJ databases">
        <title>An improved reference 1 genome and first organelle genomes of Quercus suber.</title>
        <authorList>
            <consortium name="Genosuber Consortium"/>
            <person name="Usie A."/>
            <person name="Serra O."/>
            <person name="Barros P."/>
        </authorList>
    </citation>
    <scope>NUCLEOTIDE SEQUENCE</scope>
    <source>
        <strain evidence="7">HL8</strain>
        <tissue evidence="7">Leaves</tissue>
    </source>
</reference>
<feature type="transmembrane region" description="Helical" evidence="4">
    <location>
        <begin position="450"/>
        <end position="469"/>
    </location>
</feature>
<sequence length="674" mass="76363">MASAIALFSYHLLVFVITLLVPAIAQVNTNVSVGSALFATDDNSTWTSPSGDFSFGFRHFPGQQDQFLLAIWFAKIPDETIVWSANRDYPAARESKVELNTVGQLVLKAPGGWELWRSSNNENPQVSNGAMLDTGNFVITSTNSSILWNSFDKPTDTILPTQVLGSGSSLFSSMSKKNFGVGKFQLRFRQQNISNSSYDLILNQIAVYTQNTYGAYYTEHNASELIMDKSGYLLVKNSLGGISNLSSEGEVLRTESDSYYRATLDFNGVLRLHTRPKNFTGNQTWSIIRGPCGYNSICSLRAYGEPECQCAPGFSLLDVNNKYSGCKQDDVSYMNECNEMGTVISEDQFEILEMENADWPLTAYELLQPTTEFECKKSCLHDCYCAVVIFQDPKYNNGMGRCWKKRLPLSNGRYNRNTVDRKALFKILKLNSSSQNPTNPDPGHRKQDQAISILAVLLVAISLLVFCFWQEKLPNFYRTLHTKNLDMNLLELERAAILTEWAYECYNRGKVERLVENDEEAISDIYWVKKLVMVAIWCVQDVPLLRPSMREVTHVLEGILEISAPPCPFLYSLTSEAEKSSMGFSNNMWISTNLNYYKSFILILLNGICDMDWVKKQVMVAIWCAQVVPLLRPSMREVTHMLEGILEILHPHVLFSTVQRSKLKSHPWDFQIIL</sequence>
<feature type="signal peptide" evidence="5">
    <location>
        <begin position="1"/>
        <end position="25"/>
    </location>
</feature>
<evidence type="ECO:0000256" key="4">
    <source>
        <dbReference type="SAM" id="Phobius"/>
    </source>
</evidence>
<keyword evidence="1 5" id="KW-0732">Signal</keyword>
<reference evidence="7" key="1">
    <citation type="submission" date="2017-12" db="EMBL/GenBank/DDBJ databases">
        <authorList>
            <person name="Barbosa P."/>
            <person name="Usie A."/>
            <person name="Ramos A.M."/>
        </authorList>
    </citation>
    <scope>NUCLEOTIDE SEQUENCE</scope>
    <source>
        <strain evidence="7">HL8</strain>
        <tissue evidence="7">Leaves</tissue>
    </source>
</reference>
<dbReference type="Gene3D" id="2.90.10.10">
    <property type="entry name" value="Bulb-type lectin domain"/>
    <property type="match status" value="1"/>
</dbReference>
<evidence type="ECO:0000256" key="1">
    <source>
        <dbReference type="ARBA" id="ARBA00022729"/>
    </source>
</evidence>
<accession>A0AAW0M6T6</accession>
<dbReference type="InterPro" id="IPR051343">
    <property type="entry name" value="G-type_lectin_kinases/EP1-like"/>
</dbReference>
<dbReference type="Pfam" id="PF01453">
    <property type="entry name" value="B_lectin"/>
    <property type="match status" value="1"/>
</dbReference>
<keyword evidence="2" id="KW-1015">Disulfide bond</keyword>
<dbReference type="EMBL" id="PKMF04000018">
    <property type="protein sequence ID" value="KAK7858537.1"/>
    <property type="molecule type" value="Genomic_DNA"/>
</dbReference>
<dbReference type="SMART" id="SM00108">
    <property type="entry name" value="B_lectin"/>
    <property type="match status" value="1"/>
</dbReference>
<keyword evidence="4" id="KW-1133">Transmembrane helix</keyword>
<dbReference type="InterPro" id="IPR036426">
    <property type="entry name" value="Bulb-type_lectin_dom_sf"/>
</dbReference>
<dbReference type="PANTHER" id="PTHR47976:SF105">
    <property type="entry name" value="RECEPTOR-LIKE SERINE_THREONINE-PROTEIN KINASE"/>
    <property type="match status" value="1"/>
</dbReference>
<gene>
    <name evidence="7" type="primary">LECRK3_4</name>
    <name evidence="7" type="ORF">CFP56_011557</name>
</gene>